<gene>
    <name evidence="1" type="ORF">EDS130_LOCUS44801</name>
</gene>
<organism evidence="1 2">
    <name type="scientific">Adineta ricciae</name>
    <name type="common">Rotifer</name>
    <dbReference type="NCBI Taxonomy" id="249248"/>
    <lineage>
        <taxon>Eukaryota</taxon>
        <taxon>Metazoa</taxon>
        <taxon>Spiralia</taxon>
        <taxon>Gnathifera</taxon>
        <taxon>Rotifera</taxon>
        <taxon>Eurotatoria</taxon>
        <taxon>Bdelloidea</taxon>
        <taxon>Adinetida</taxon>
        <taxon>Adinetidae</taxon>
        <taxon>Adineta</taxon>
    </lineage>
</organism>
<evidence type="ECO:0000313" key="2">
    <source>
        <dbReference type="Proteomes" id="UP000663852"/>
    </source>
</evidence>
<protein>
    <submittedName>
        <fullName evidence="1">Uncharacterized protein</fullName>
    </submittedName>
</protein>
<comment type="caution">
    <text evidence="1">The sequence shown here is derived from an EMBL/GenBank/DDBJ whole genome shotgun (WGS) entry which is preliminary data.</text>
</comment>
<name>A0A815VW00_ADIRI</name>
<accession>A0A815VW00</accession>
<dbReference type="Proteomes" id="UP000663852">
    <property type="component" value="Unassembled WGS sequence"/>
</dbReference>
<reference evidence="1" key="1">
    <citation type="submission" date="2021-02" db="EMBL/GenBank/DDBJ databases">
        <authorList>
            <person name="Nowell W R."/>
        </authorList>
    </citation>
    <scope>NUCLEOTIDE SEQUENCE</scope>
</reference>
<dbReference type="EMBL" id="CAJNOJ010000924">
    <property type="protein sequence ID" value="CAF1533999.1"/>
    <property type="molecule type" value="Genomic_DNA"/>
</dbReference>
<sequence length="130" mass="15808">MEIPFYQDWYPNMMNKDQKIEQVKSTHGQEYNRKKRCHSNRKLQRYRQKLRKQDLKSTIDTEPLTTNYVKDGSVDCTVISDEILYERTSVVFNQSEKFNQLFNSNPKIRFIRQYISLIDQLSYQKLRETQ</sequence>
<dbReference type="AlphaFoldDB" id="A0A815VW00"/>
<evidence type="ECO:0000313" key="1">
    <source>
        <dbReference type="EMBL" id="CAF1533999.1"/>
    </source>
</evidence>
<proteinExistence type="predicted"/>